<evidence type="ECO:0000313" key="7">
    <source>
        <dbReference type="Proteomes" id="UP001500752"/>
    </source>
</evidence>
<sequence>MSQTLADSASTAAAAPHAKANPRSTTATKPSMRERAAALVPGIAARAQQVDADRVIHPDSIQELVDSGLTRAMQASAYGGEEADPADFIAAVVEIGKACASTAWVLCILGMHNWQLAHFEESLQEELFGEDPTTLISSSYSQQGTAQRVPGGYLVNGRWRTSSGVVHSQYAIVGIDVQVDGKPRAHDFVLNLEEVEVFDDWFVIGLRGTGSRSIIAKDLFVPENHAIDRDVVFAKLGPGLKRNDSALFRIDQGVLYATVAAAPALGTGWGFYTEFKRQISNYTRRTDQARIAEERTVLLRLADAGAALRDQESVVLGHMDKAYARAVAGEEYDSLELAEAIFDMSRTSRAALIGPQHLMQVLTASVVVESNPLQRMYRDLLTARQHGTQNVDLHGAAMMNLEMGNEAVSRFILSPARRQAAMDRAAQLYG</sequence>
<reference evidence="7" key="1">
    <citation type="journal article" date="2019" name="Int. J. Syst. Evol. Microbiol.">
        <title>The Global Catalogue of Microorganisms (GCM) 10K type strain sequencing project: providing services to taxonomists for standard genome sequencing and annotation.</title>
        <authorList>
            <consortium name="The Broad Institute Genomics Platform"/>
            <consortium name="The Broad Institute Genome Sequencing Center for Infectious Disease"/>
            <person name="Wu L."/>
            <person name="Ma J."/>
        </authorList>
    </citation>
    <scope>NUCLEOTIDE SEQUENCE [LARGE SCALE GENOMIC DNA]</scope>
    <source>
        <strain evidence="7">JCM 30742</strain>
    </source>
</reference>
<name>A0ABP7DBR4_9MICC</name>
<evidence type="ECO:0000313" key="6">
    <source>
        <dbReference type="EMBL" id="GAA3702067.1"/>
    </source>
</evidence>
<evidence type="ECO:0000256" key="2">
    <source>
        <dbReference type="ARBA" id="ARBA00049661"/>
    </source>
</evidence>
<dbReference type="PIRSF" id="PIRSF016578">
    <property type="entry name" value="HsaA"/>
    <property type="match status" value="1"/>
</dbReference>
<dbReference type="InterPro" id="IPR046373">
    <property type="entry name" value="Acyl-CoA_Oxase/DH_mid-dom_sf"/>
</dbReference>
<feature type="domain" description="Acyl-CoA dehydrogenase C-terminal" evidence="5">
    <location>
        <begin position="259"/>
        <end position="387"/>
    </location>
</feature>
<evidence type="ECO:0000259" key="5">
    <source>
        <dbReference type="Pfam" id="PF08028"/>
    </source>
</evidence>
<evidence type="ECO:0000256" key="3">
    <source>
        <dbReference type="SAM" id="MobiDB-lite"/>
    </source>
</evidence>
<feature type="compositionally biased region" description="Low complexity" evidence="3">
    <location>
        <begin position="1"/>
        <end position="19"/>
    </location>
</feature>
<dbReference type="PANTHER" id="PTHR48083">
    <property type="entry name" value="MEDIUM-CHAIN SPECIFIC ACYL-COA DEHYDROGENASE, MITOCHONDRIAL-RELATED"/>
    <property type="match status" value="1"/>
</dbReference>
<dbReference type="InterPro" id="IPR013107">
    <property type="entry name" value="Acyl-CoA_DH_C"/>
</dbReference>
<dbReference type="SUPFAM" id="SSF56645">
    <property type="entry name" value="Acyl-CoA dehydrogenase NM domain-like"/>
    <property type="match status" value="1"/>
</dbReference>
<accession>A0ABP7DBR4</accession>
<dbReference type="Gene3D" id="1.10.540.10">
    <property type="entry name" value="Acyl-CoA dehydrogenase/oxidase, N-terminal domain"/>
    <property type="match status" value="1"/>
</dbReference>
<dbReference type="Pfam" id="PF08028">
    <property type="entry name" value="Acyl-CoA_dh_2"/>
    <property type="match status" value="1"/>
</dbReference>
<dbReference type="InterPro" id="IPR037069">
    <property type="entry name" value="AcylCoA_DH/ox_N_sf"/>
</dbReference>
<dbReference type="Proteomes" id="UP001500752">
    <property type="component" value="Unassembled WGS sequence"/>
</dbReference>
<dbReference type="EMBL" id="BAABEO010000034">
    <property type="protein sequence ID" value="GAA3702067.1"/>
    <property type="molecule type" value="Genomic_DNA"/>
</dbReference>
<proteinExistence type="inferred from homology"/>
<evidence type="ECO:0000259" key="4">
    <source>
        <dbReference type="Pfam" id="PF02771"/>
    </source>
</evidence>
<feature type="region of interest" description="Disordered" evidence="3">
    <location>
        <begin position="1"/>
        <end position="31"/>
    </location>
</feature>
<keyword evidence="1" id="KW-0560">Oxidoreductase</keyword>
<feature type="domain" description="Acyl-CoA dehydrogenase/oxidase N-terminal" evidence="4">
    <location>
        <begin position="43"/>
        <end position="118"/>
    </location>
</feature>
<dbReference type="Gene3D" id="2.40.110.10">
    <property type="entry name" value="Butyryl-CoA Dehydrogenase, subunit A, domain 2"/>
    <property type="match status" value="1"/>
</dbReference>
<comment type="caution">
    <text evidence="6">The sequence shown here is derived from an EMBL/GenBank/DDBJ whole genome shotgun (WGS) entry which is preliminary data.</text>
</comment>
<protein>
    <submittedName>
        <fullName evidence="6">Flavin-dependent monooxygenase oxygenase subunit HsaA</fullName>
    </submittedName>
</protein>
<dbReference type="Pfam" id="PF02771">
    <property type="entry name" value="Acyl-CoA_dh_N"/>
    <property type="match status" value="1"/>
</dbReference>
<dbReference type="RefSeq" id="WP_345154170.1">
    <property type="nucleotide sequence ID" value="NZ_BAABEO010000034.1"/>
</dbReference>
<organism evidence="6 7">
    <name type="scientific">Arthrobacter ginkgonis</name>
    <dbReference type="NCBI Taxonomy" id="1630594"/>
    <lineage>
        <taxon>Bacteria</taxon>
        <taxon>Bacillati</taxon>
        <taxon>Actinomycetota</taxon>
        <taxon>Actinomycetes</taxon>
        <taxon>Micrococcales</taxon>
        <taxon>Micrococcaceae</taxon>
        <taxon>Arthrobacter</taxon>
    </lineage>
</organism>
<keyword evidence="6" id="KW-0503">Monooxygenase</keyword>
<dbReference type="GO" id="GO:0004497">
    <property type="term" value="F:monooxygenase activity"/>
    <property type="evidence" value="ECO:0007669"/>
    <property type="project" value="UniProtKB-KW"/>
</dbReference>
<keyword evidence="7" id="KW-1185">Reference proteome</keyword>
<comment type="similarity">
    <text evidence="2">Belongs to the HpaH/HsaA monooxygenase family.</text>
</comment>
<dbReference type="InterPro" id="IPR009100">
    <property type="entry name" value="AcylCoA_DH/oxidase_NM_dom_sf"/>
</dbReference>
<evidence type="ECO:0000256" key="1">
    <source>
        <dbReference type="ARBA" id="ARBA00023002"/>
    </source>
</evidence>
<dbReference type="PANTHER" id="PTHR48083:SF19">
    <property type="entry name" value="FLAVIN-DEPENDENT MONOOXYGENASE, OXYGENASE SUBUNIT HSAA"/>
    <property type="match status" value="1"/>
</dbReference>
<gene>
    <name evidence="6" type="primary">hsaA</name>
    <name evidence="6" type="ORF">GCM10023081_43110</name>
</gene>
<dbReference type="Gene3D" id="1.20.140.10">
    <property type="entry name" value="Butyryl-CoA Dehydrogenase, subunit A, domain 3"/>
    <property type="match status" value="1"/>
</dbReference>
<dbReference type="InterPro" id="IPR050741">
    <property type="entry name" value="Acyl-CoA_dehydrogenase"/>
</dbReference>
<dbReference type="InterPro" id="IPR013786">
    <property type="entry name" value="AcylCoA_DH/ox_N"/>
</dbReference>